<feature type="domain" description="AAA+ ATPase" evidence="1">
    <location>
        <begin position="44"/>
        <end position="188"/>
    </location>
</feature>
<dbReference type="PANTHER" id="PTHR32204:SF0">
    <property type="entry name" value="ATPASE RAVA"/>
    <property type="match status" value="1"/>
</dbReference>
<proteinExistence type="predicted"/>
<sequence length="376" mass="40205">MKPYRPAPDPHPVRAKFATARRELSAALIERDDEVDLVLAALVAGEHVLLVGPPGCAKSLLLDALLAWTGGTKFATLLTKFTTPEEVLGPVSLAGLKSDRFVRVTTGKLPEAEFCFLDEVFKASSAILNTLLRVLNERTFDPGDGAVRRVPLRLCVAASNEWPEAGPDLGALFDRFVVRKTVAPIRSRAGRARLLWGPGTVPELSGTITPAEVDAARGAAAALPWSGAAKEALEAVLGDLVRDGVRPGDRRQFRTVGVVRAFAFLCGAERVEPEHLEVARHCLWDDPHEHPERVTRVIAKVANPPGLRVAQLLLEAEGVLGATDARDLAAAATGAAKLGEIERQLGALPGTGRVEAARAYLRDQLRQLKLASIGAV</sequence>
<name>A0ABS5BVF0_9BACT</name>
<gene>
    <name evidence="2" type="ORF">J8F10_16525</name>
</gene>
<accession>A0ABS5BVF0</accession>
<comment type="caution">
    <text evidence="2">The sequence shown here is derived from an EMBL/GenBank/DDBJ whole genome shotgun (WGS) entry which is preliminary data.</text>
</comment>
<organism evidence="2 3">
    <name type="scientific">Gemmata palustris</name>
    <dbReference type="NCBI Taxonomy" id="2822762"/>
    <lineage>
        <taxon>Bacteria</taxon>
        <taxon>Pseudomonadati</taxon>
        <taxon>Planctomycetota</taxon>
        <taxon>Planctomycetia</taxon>
        <taxon>Gemmatales</taxon>
        <taxon>Gemmataceae</taxon>
        <taxon>Gemmata</taxon>
    </lineage>
</organism>
<dbReference type="EMBL" id="JAGKQQ010000001">
    <property type="protein sequence ID" value="MBP3956878.1"/>
    <property type="molecule type" value="Genomic_DNA"/>
</dbReference>
<dbReference type="RefSeq" id="WP_210655417.1">
    <property type="nucleotide sequence ID" value="NZ_JAGKQQ010000001.1"/>
</dbReference>
<dbReference type="CDD" id="cd00009">
    <property type="entry name" value="AAA"/>
    <property type="match status" value="1"/>
</dbReference>
<dbReference type="InterPro" id="IPR027417">
    <property type="entry name" value="P-loop_NTPase"/>
</dbReference>
<reference evidence="2 3" key="1">
    <citation type="submission" date="2021-04" db="EMBL/GenBank/DDBJ databases">
        <authorList>
            <person name="Ivanova A."/>
        </authorList>
    </citation>
    <scope>NUCLEOTIDE SEQUENCE [LARGE SCALE GENOMIC DNA]</scope>
    <source>
        <strain evidence="2 3">G18</strain>
    </source>
</reference>
<dbReference type="InterPro" id="IPR045427">
    <property type="entry name" value="MoxR"/>
</dbReference>
<dbReference type="InterPro" id="IPR003593">
    <property type="entry name" value="AAA+_ATPase"/>
</dbReference>
<dbReference type="Pfam" id="PF20030">
    <property type="entry name" value="bpMoxR"/>
    <property type="match status" value="1"/>
</dbReference>
<evidence type="ECO:0000259" key="1">
    <source>
        <dbReference type="SMART" id="SM00382"/>
    </source>
</evidence>
<dbReference type="SMART" id="SM00382">
    <property type="entry name" value="AAA"/>
    <property type="match status" value="1"/>
</dbReference>
<dbReference type="InterPro" id="IPR041538">
    <property type="entry name" value="RavA-like_AAA_lid"/>
</dbReference>
<dbReference type="SUPFAM" id="SSF52540">
    <property type="entry name" value="P-loop containing nucleoside triphosphate hydrolases"/>
    <property type="match status" value="1"/>
</dbReference>
<evidence type="ECO:0000313" key="3">
    <source>
        <dbReference type="Proteomes" id="UP000676565"/>
    </source>
</evidence>
<dbReference type="InterPro" id="IPR050513">
    <property type="entry name" value="RavA_ATPases"/>
</dbReference>
<evidence type="ECO:0000313" key="2">
    <source>
        <dbReference type="EMBL" id="MBP3956878.1"/>
    </source>
</evidence>
<dbReference type="Pfam" id="PF17868">
    <property type="entry name" value="AAA_lid_8"/>
    <property type="match status" value="1"/>
</dbReference>
<keyword evidence="3" id="KW-1185">Reference proteome</keyword>
<dbReference type="Gene3D" id="3.40.50.300">
    <property type="entry name" value="P-loop containing nucleotide triphosphate hydrolases"/>
    <property type="match status" value="1"/>
</dbReference>
<dbReference type="Proteomes" id="UP000676565">
    <property type="component" value="Unassembled WGS sequence"/>
</dbReference>
<dbReference type="PANTHER" id="PTHR32204">
    <property type="entry name" value="ATPASE RAVA"/>
    <property type="match status" value="1"/>
</dbReference>
<protein>
    <submittedName>
        <fullName evidence="2">AAA family ATPase</fullName>
    </submittedName>
</protein>